<evidence type="ECO:0000313" key="6">
    <source>
        <dbReference type="Proteomes" id="UP000017747"/>
    </source>
</evidence>
<organism evidence="5 6">
    <name type="scientific">Youngiibacter fragilis 232.1</name>
    <dbReference type="NCBI Taxonomy" id="994573"/>
    <lineage>
        <taxon>Bacteria</taxon>
        <taxon>Bacillati</taxon>
        <taxon>Bacillota</taxon>
        <taxon>Clostridia</taxon>
        <taxon>Eubacteriales</taxon>
        <taxon>Clostridiaceae</taxon>
        <taxon>Youngiibacter</taxon>
    </lineage>
</organism>
<keyword evidence="1" id="KW-0677">Repeat</keyword>
<keyword evidence="2" id="KW-0805">Transcription regulation</keyword>
<dbReference type="InterPro" id="IPR036388">
    <property type="entry name" value="WH-like_DNA-bd_sf"/>
</dbReference>
<comment type="caution">
    <text evidence="5">The sequence shown here is derived from an EMBL/GenBank/DDBJ whole genome shotgun (WGS) entry which is preliminary data.</text>
</comment>
<dbReference type="SUPFAM" id="SSF63520">
    <property type="entry name" value="PTS-regulatory domain, PRD"/>
    <property type="match status" value="1"/>
</dbReference>
<dbReference type="PANTHER" id="PTHR30185:SF18">
    <property type="entry name" value="TRANSCRIPTIONAL REGULATOR MTLR"/>
    <property type="match status" value="1"/>
</dbReference>
<protein>
    <recommendedName>
        <fullName evidence="4">PRD domain-containing protein</fullName>
    </recommendedName>
</protein>
<dbReference type="PROSITE" id="PS51372">
    <property type="entry name" value="PRD_2"/>
    <property type="match status" value="1"/>
</dbReference>
<dbReference type="InterPro" id="IPR011608">
    <property type="entry name" value="PRD"/>
</dbReference>
<dbReference type="EMBL" id="AXUN02000124">
    <property type="protein sequence ID" value="ETA81366.1"/>
    <property type="molecule type" value="Genomic_DNA"/>
</dbReference>
<keyword evidence="3" id="KW-0804">Transcription</keyword>
<dbReference type="AlphaFoldDB" id="V7I7W3"/>
<dbReference type="STRING" id="994573.T472_0206830"/>
<gene>
    <name evidence="5" type="ORF">T472_0206830</name>
</gene>
<evidence type="ECO:0000256" key="2">
    <source>
        <dbReference type="ARBA" id="ARBA00023015"/>
    </source>
</evidence>
<dbReference type="InterPro" id="IPR036634">
    <property type="entry name" value="PRD_sf"/>
</dbReference>
<dbReference type="Proteomes" id="UP000017747">
    <property type="component" value="Unassembled WGS sequence"/>
</dbReference>
<proteinExistence type="predicted"/>
<dbReference type="OrthoDB" id="3175596at2"/>
<dbReference type="GO" id="GO:0006355">
    <property type="term" value="P:regulation of DNA-templated transcription"/>
    <property type="evidence" value="ECO:0007669"/>
    <property type="project" value="InterPro"/>
</dbReference>
<accession>V7I7W3</accession>
<dbReference type="PANTHER" id="PTHR30185">
    <property type="entry name" value="CRYPTIC BETA-GLUCOSIDE BGL OPERON ANTITERMINATOR"/>
    <property type="match status" value="1"/>
</dbReference>
<feature type="domain" description="PRD" evidence="4">
    <location>
        <begin position="298"/>
        <end position="405"/>
    </location>
</feature>
<dbReference type="Gene3D" id="1.10.1790.10">
    <property type="entry name" value="PRD domain"/>
    <property type="match status" value="1"/>
</dbReference>
<evidence type="ECO:0000313" key="5">
    <source>
        <dbReference type="EMBL" id="ETA81366.1"/>
    </source>
</evidence>
<dbReference type="Gene3D" id="1.10.10.10">
    <property type="entry name" value="Winged helix-like DNA-binding domain superfamily/Winged helix DNA-binding domain"/>
    <property type="match status" value="1"/>
</dbReference>
<dbReference type="RefSeq" id="WP_023383939.1">
    <property type="nucleotide sequence ID" value="NZ_AXUN02000124.1"/>
</dbReference>
<reference evidence="5 6" key="1">
    <citation type="journal article" date="2014" name="Genome Announc.">
        <title>Genome Sequence of Youngiibacter fragilis, the Type Strain of the Genus Youngiibacter.</title>
        <authorList>
            <person name="Wawrik C.B."/>
            <person name="Callaghan A.V."/>
            <person name="Stamps B.W."/>
            <person name="Wawrik B."/>
        </authorList>
    </citation>
    <scope>NUCLEOTIDE SEQUENCE [LARGE SCALE GENOMIC DNA]</scope>
    <source>
        <strain evidence="5 6">232.1</strain>
    </source>
</reference>
<keyword evidence="6" id="KW-1185">Reference proteome</keyword>
<evidence type="ECO:0000256" key="1">
    <source>
        <dbReference type="ARBA" id="ARBA00022737"/>
    </source>
</evidence>
<dbReference type="Pfam" id="PF00874">
    <property type="entry name" value="PRD"/>
    <property type="match status" value="1"/>
</dbReference>
<sequence length="695" mass="79552">MDIELKSRTVYLIRILLGSEDGLDVTSLLEKLGVTKRTLYYELEHINEWLKASGHGTVKVVSHRVILFTDNKDSLRNDLDKTRSYYFSIEERKAMEIVMISLSDEPVTLEMMRTFFDVSKNTILFDIRDLKNELMQRNITLTSQVKSGYLIEGSEASVRKLIGEELQKLHNPGVRTIIRAMMQKSLESMTSNNIDFHEIARCLTRQYEKDIKGEIFLHETEFVNIMILVSWIRSTRGYIFNMSSVEKFAISNSASYRSVELSVQKLQIHGLKIHPMEIFFITPLFLGIHTSTFISEEQENSFIAEFTYELLRNFERISCISFVDKERLKSQLVYHIRPLYFRLKYGITSVNALLEDIKRMYPVIFRFTAMAIRETDSEICSMITDDEVGYLCIHFASHLNEKRIIKTSGASVDRILVVGESNMATSILVEDQLRSLLGNSFKYELVSTSKIRDWMLDDYVLIISTAYNSNRFTCDHLVSTGPIISDVSKKRILRIINERGTSDEISGKVNDIIKIVGEYVKDEIARTNLHFDLFRLMNKEAVSDDMVTVDGIDKKVKNGEILQAGSGKTWQEVLGAGCRSLVGEEKGLRLFDRMVNLMLKNGNKTFRITDDVLLVHCPMQGDPEANVDISVAVAEEPVDFPNCSGASVIVFLSTKDNYTHWGVLDEVYSYFQVRNRLNGILELYGSEEKMIAQGV</sequence>
<name>V7I7W3_9CLOT</name>
<dbReference type="InterPro" id="IPR050661">
    <property type="entry name" value="BglG_antiterminators"/>
</dbReference>
<evidence type="ECO:0000256" key="3">
    <source>
        <dbReference type="ARBA" id="ARBA00023163"/>
    </source>
</evidence>
<evidence type="ECO:0000259" key="4">
    <source>
        <dbReference type="PROSITE" id="PS51372"/>
    </source>
</evidence>
<dbReference type="eggNOG" id="COG3711">
    <property type="taxonomic scope" value="Bacteria"/>
</dbReference>